<organism evidence="2 3">
    <name type="scientific">Pendulispora albinea</name>
    <dbReference type="NCBI Taxonomy" id="2741071"/>
    <lineage>
        <taxon>Bacteria</taxon>
        <taxon>Pseudomonadati</taxon>
        <taxon>Myxococcota</taxon>
        <taxon>Myxococcia</taxon>
        <taxon>Myxococcales</taxon>
        <taxon>Sorangiineae</taxon>
        <taxon>Pendulisporaceae</taxon>
        <taxon>Pendulispora</taxon>
    </lineage>
</organism>
<accession>A0ABZ2LP41</accession>
<keyword evidence="3" id="KW-1185">Reference proteome</keyword>
<dbReference type="RefSeq" id="WP_394822301.1">
    <property type="nucleotide sequence ID" value="NZ_CP089984.1"/>
</dbReference>
<dbReference type="Proteomes" id="UP001370348">
    <property type="component" value="Chromosome"/>
</dbReference>
<evidence type="ECO:0000256" key="1">
    <source>
        <dbReference type="SAM" id="SignalP"/>
    </source>
</evidence>
<evidence type="ECO:0000313" key="2">
    <source>
        <dbReference type="EMBL" id="WXB12681.1"/>
    </source>
</evidence>
<dbReference type="EMBL" id="CP089984">
    <property type="protein sequence ID" value="WXB12681.1"/>
    <property type="molecule type" value="Genomic_DNA"/>
</dbReference>
<name>A0ABZ2LP41_9BACT</name>
<sequence length="162" mass="17806">MTIASAMALALAALLTAACSASARDSESEDAAVEVSTEQAAHPLITADPELAAGDLTKEQSAIVLKLLDDICGDTWCEGEYNWHFPKIDCRFAKGKCTLGFRVTDRNPTPPKNYRRSCTVRDARAFTDLVQTAPNGYRSLDETFYDNVSRCVQRIEDDLKPK</sequence>
<evidence type="ECO:0000313" key="3">
    <source>
        <dbReference type="Proteomes" id="UP001370348"/>
    </source>
</evidence>
<feature type="signal peptide" evidence="1">
    <location>
        <begin position="1"/>
        <end position="23"/>
    </location>
</feature>
<evidence type="ECO:0008006" key="4">
    <source>
        <dbReference type="Google" id="ProtNLM"/>
    </source>
</evidence>
<gene>
    <name evidence="2" type="ORF">LZC94_33130</name>
</gene>
<protein>
    <recommendedName>
        <fullName evidence="4">Secreted protein</fullName>
    </recommendedName>
</protein>
<keyword evidence="1" id="KW-0732">Signal</keyword>
<feature type="chain" id="PRO_5047000059" description="Secreted protein" evidence="1">
    <location>
        <begin position="24"/>
        <end position="162"/>
    </location>
</feature>
<proteinExistence type="predicted"/>
<reference evidence="2 3" key="1">
    <citation type="submission" date="2021-12" db="EMBL/GenBank/DDBJ databases">
        <title>Discovery of the Pendulisporaceae a myxobacterial family with distinct sporulation behavior and unique specialized metabolism.</title>
        <authorList>
            <person name="Garcia R."/>
            <person name="Popoff A."/>
            <person name="Bader C.D."/>
            <person name="Loehr J."/>
            <person name="Walesch S."/>
            <person name="Walt C."/>
            <person name="Boldt J."/>
            <person name="Bunk B."/>
            <person name="Haeckl F.J.F.P.J."/>
            <person name="Gunesch A.P."/>
            <person name="Birkelbach J."/>
            <person name="Nuebel U."/>
            <person name="Pietschmann T."/>
            <person name="Bach T."/>
            <person name="Mueller R."/>
        </authorList>
    </citation>
    <scope>NUCLEOTIDE SEQUENCE [LARGE SCALE GENOMIC DNA]</scope>
    <source>
        <strain evidence="2 3">MSr11954</strain>
    </source>
</reference>